<dbReference type="PROSITE" id="PS50808">
    <property type="entry name" value="ZF_BED"/>
    <property type="match status" value="1"/>
</dbReference>
<feature type="domain" description="BED-type" evidence="6">
    <location>
        <begin position="66"/>
        <end position="118"/>
    </location>
</feature>
<protein>
    <recommendedName>
        <fullName evidence="6">BED-type domain-containing protein</fullName>
    </recommendedName>
</protein>
<dbReference type="SUPFAM" id="SSF57667">
    <property type="entry name" value="beta-beta-alpha zinc fingers"/>
    <property type="match status" value="2"/>
</dbReference>
<reference evidence="7" key="1">
    <citation type="submission" date="2022-03" db="EMBL/GenBank/DDBJ databases">
        <authorList>
            <person name="Martin H S."/>
        </authorList>
    </citation>
    <scope>NUCLEOTIDE SEQUENCE</scope>
</reference>
<evidence type="ECO:0000256" key="5">
    <source>
        <dbReference type="SAM" id="MobiDB-lite"/>
    </source>
</evidence>
<keyword evidence="8" id="KW-1185">Reference proteome</keyword>
<dbReference type="SMART" id="SM00614">
    <property type="entry name" value="ZnF_BED"/>
    <property type="match status" value="3"/>
</dbReference>
<evidence type="ECO:0000256" key="2">
    <source>
        <dbReference type="ARBA" id="ARBA00022771"/>
    </source>
</evidence>
<evidence type="ECO:0000313" key="7">
    <source>
        <dbReference type="EMBL" id="CAH2062544.1"/>
    </source>
</evidence>
<dbReference type="InterPro" id="IPR053031">
    <property type="entry name" value="Cuticle_assoc_protein"/>
</dbReference>
<evidence type="ECO:0000256" key="1">
    <source>
        <dbReference type="ARBA" id="ARBA00022723"/>
    </source>
</evidence>
<evidence type="ECO:0000256" key="3">
    <source>
        <dbReference type="ARBA" id="ARBA00022833"/>
    </source>
</evidence>
<keyword evidence="1" id="KW-0479">Metal-binding</keyword>
<name>A0ABN8IQX2_9NEOP</name>
<accession>A0ABN8IQX2</accession>
<feature type="compositionally biased region" description="Acidic residues" evidence="5">
    <location>
        <begin position="195"/>
        <end position="207"/>
    </location>
</feature>
<evidence type="ECO:0000259" key="6">
    <source>
        <dbReference type="PROSITE" id="PS50808"/>
    </source>
</evidence>
<keyword evidence="3" id="KW-0862">Zinc</keyword>
<dbReference type="Pfam" id="PF02892">
    <property type="entry name" value="zf-BED"/>
    <property type="match status" value="2"/>
</dbReference>
<keyword evidence="2 4" id="KW-0863">Zinc-finger</keyword>
<sequence>MGELDIWDYFRKCDSEDGPRRARCLLCENSLSYESTSHNLKSHLARVHGDEVTLTVKARSQPTPRKNRSPIWQYFSELDGADSVAVCNICERQCSYKSNISNLRAHLARLHRSAYGEMLKNARERSKGNDGIYLEYVDGDESNQSAAPDVWSFFEKETGGRARCVVCRATLPHRAREMRAHLKENHPKLAQDVVDQSEEEEEEEESTETYTEVVYLEDEARKRRRESRPSRPQQRLSMKRRVSSPSSGCEDEQVEKFATFITCLLKNMPHEVGTRLQMEIINLVMTTKLRTAASEGKVDLEGADVKVDSLDMEQEEACQDAA</sequence>
<gene>
    <name evidence="7" type="ORF">IPOD504_LOCUS12072</name>
</gene>
<feature type="non-terminal residue" evidence="7">
    <location>
        <position position="322"/>
    </location>
</feature>
<dbReference type="EMBL" id="OW152841">
    <property type="protein sequence ID" value="CAH2062544.1"/>
    <property type="molecule type" value="Genomic_DNA"/>
</dbReference>
<proteinExistence type="predicted"/>
<feature type="region of interest" description="Disordered" evidence="5">
    <location>
        <begin position="182"/>
        <end position="249"/>
    </location>
</feature>
<organism evidence="7 8">
    <name type="scientific">Iphiclides podalirius</name>
    <name type="common">scarce swallowtail</name>
    <dbReference type="NCBI Taxonomy" id="110791"/>
    <lineage>
        <taxon>Eukaryota</taxon>
        <taxon>Metazoa</taxon>
        <taxon>Ecdysozoa</taxon>
        <taxon>Arthropoda</taxon>
        <taxon>Hexapoda</taxon>
        <taxon>Insecta</taxon>
        <taxon>Pterygota</taxon>
        <taxon>Neoptera</taxon>
        <taxon>Endopterygota</taxon>
        <taxon>Lepidoptera</taxon>
        <taxon>Glossata</taxon>
        <taxon>Ditrysia</taxon>
        <taxon>Papilionoidea</taxon>
        <taxon>Papilionidae</taxon>
        <taxon>Papilioninae</taxon>
        <taxon>Iphiclides</taxon>
    </lineage>
</organism>
<dbReference type="PANTHER" id="PTHR34396">
    <property type="entry name" value="OS03G0264950 PROTEIN-RELATED"/>
    <property type="match status" value="1"/>
</dbReference>
<dbReference type="PANTHER" id="PTHR34396:SF25">
    <property type="entry name" value="BOUNDARY ELEMENT ASSOCIATED FACTOR"/>
    <property type="match status" value="1"/>
</dbReference>
<dbReference type="InterPro" id="IPR036236">
    <property type="entry name" value="Znf_C2H2_sf"/>
</dbReference>
<dbReference type="Proteomes" id="UP000837857">
    <property type="component" value="Chromosome 29"/>
</dbReference>
<evidence type="ECO:0000256" key="4">
    <source>
        <dbReference type="PROSITE-ProRule" id="PRU00027"/>
    </source>
</evidence>
<evidence type="ECO:0000313" key="8">
    <source>
        <dbReference type="Proteomes" id="UP000837857"/>
    </source>
</evidence>
<dbReference type="InterPro" id="IPR003656">
    <property type="entry name" value="Znf_BED"/>
</dbReference>